<dbReference type="SUPFAM" id="SSF53738">
    <property type="entry name" value="Phosphoglucomutase, first 3 domains"/>
    <property type="match status" value="3"/>
</dbReference>
<evidence type="ECO:0000259" key="9">
    <source>
        <dbReference type="Pfam" id="PF02878"/>
    </source>
</evidence>
<accession>A0A1I4J1E2</accession>
<feature type="domain" description="Alpha-D-phosphohexomutase alpha/beta/alpha" evidence="11">
    <location>
        <begin position="247"/>
        <end position="351"/>
    </location>
</feature>
<evidence type="ECO:0000256" key="2">
    <source>
        <dbReference type="ARBA" id="ARBA00010231"/>
    </source>
</evidence>
<dbReference type="EMBL" id="FOTS01000010">
    <property type="protein sequence ID" value="SFL59836.1"/>
    <property type="molecule type" value="Genomic_DNA"/>
</dbReference>
<dbReference type="PRINTS" id="PR00509">
    <property type="entry name" value="PGMPMM"/>
</dbReference>
<dbReference type="Pfam" id="PF00408">
    <property type="entry name" value="PGM_PMM_IV"/>
    <property type="match status" value="1"/>
</dbReference>
<keyword evidence="6" id="KW-0413">Isomerase</keyword>
<keyword evidence="4 7" id="KW-0479">Metal-binding</keyword>
<sequence length="458" mass="49754">MKIFHACDIRGIAGTELTEEIAYKIGLAVGVKLTGKKVVVGGDVRLSTPTLKNILIKALVGSGCDVIDIGTVATPVFYYAQKVMQAMGGVMVTASHNPAPYNGFKLVFGDQPVTEDDILEIKQMVEDNVSVTGKGTVTLTLSIVDEYIASTALLAQKSKLRVVVDAGNGATSQIAPQLFKQLGYDVIELYCQPDGNFPNRSPNPALAENLQGLGEKVRESRANLGVAFDGDGDRVAFVDEDGRAVDNDDIIVLIAQYYLEKQPGTIIYDAKCSMVAPEEISKLGGRPVMARAGHTFSKAAFIQEKALFAGEISGHFFFRELGYDDGMFAGLKVCEFVSAHGSLAKLVDEIPNYILTPDIRITYKGMDKEAVLDAVAEKLAAYKPNRIDGVRIEFQDGWGMIRASVTEPLFTLRFESKSAKRLREIIDTLVCALPETIKTAVMNALPPQYKEDLIQAEL</sequence>
<dbReference type="Pfam" id="PF02880">
    <property type="entry name" value="PGM_PMM_III"/>
    <property type="match status" value="1"/>
</dbReference>
<dbReference type="GO" id="GO:0005975">
    <property type="term" value="P:carbohydrate metabolic process"/>
    <property type="evidence" value="ECO:0007669"/>
    <property type="project" value="InterPro"/>
</dbReference>
<dbReference type="GO" id="GO:0000287">
    <property type="term" value="F:magnesium ion binding"/>
    <property type="evidence" value="ECO:0007669"/>
    <property type="project" value="InterPro"/>
</dbReference>
<evidence type="ECO:0000256" key="6">
    <source>
        <dbReference type="ARBA" id="ARBA00023235"/>
    </source>
</evidence>
<dbReference type="Proteomes" id="UP000199520">
    <property type="component" value="Unassembled WGS sequence"/>
</dbReference>
<comment type="cofactor">
    <cofactor evidence="1">
        <name>Mg(2+)</name>
        <dbReference type="ChEBI" id="CHEBI:18420"/>
    </cofactor>
</comment>
<dbReference type="InterPro" id="IPR016066">
    <property type="entry name" value="A-D-PHexomutase_CS"/>
</dbReference>
<evidence type="ECO:0000256" key="7">
    <source>
        <dbReference type="RuleBase" id="RU004326"/>
    </source>
</evidence>
<proteinExistence type="inferred from homology"/>
<dbReference type="Pfam" id="PF02878">
    <property type="entry name" value="PGM_PMM_I"/>
    <property type="match status" value="1"/>
</dbReference>
<feature type="domain" description="Alpha-D-phosphohexomutase C-terminal" evidence="8">
    <location>
        <begin position="372"/>
        <end position="428"/>
    </location>
</feature>
<evidence type="ECO:0000256" key="4">
    <source>
        <dbReference type="ARBA" id="ARBA00022723"/>
    </source>
</evidence>
<dbReference type="GO" id="GO:0016868">
    <property type="term" value="F:intramolecular phosphotransferase activity"/>
    <property type="evidence" value="ECO:0007669"/>
    <property type="project" value="InterPro"/>
</dbReference>
<protein>
    <submittedName>
        <fullName evidence="12">Phosphomannomutase</fullName>
    </submittedName>
</protein>
<dbReference type="CDD" id="cd03089">
    <property type="entry name" value="PMM_PGM"/>
    <property type="match status" value="1"/>
</dbReference>
<dbReference type="PROSITE" id="PS00710">
    <property type="entry name" value="PGM_PMM"/>
    <property type="match status" value="1"/>
</dbReference>
<reference evidence="13" key="1">
    <citation type="submission" date="2016-10" db="EMBL/GenBank/DDBJ databases">
        <authorList>
            <person name="Varghese N."/>
            <person name="Submissions S."/>
        </authorList>
    </citation>
    <scope>NUCLEOTIDE SEQUENCE [LARGE SCALE GENOMIC DNA]</scope>
    <source>
        <strain evidence="13">DSM 13327</strain>
    </source>
</reference>
<dbReference type="InterPro" id="IPR005846">
    <property type="entry name" value="A-D-PHexomutase_a/b/a-III"/>
</dbReference>
<name>A0A1I4J1E2_9FIRM</name>
<dbReference type="InterPro" id="IPR036900">
    <property type="entry name" value="A-D-PHexomutase_C_sf"/>
</dbReference>
<dbReference type="Gene3D" id="3.40.120.10">
    <property type="entry name" value="Alpha-D-Glucose-1,6-Bisphosphate, subunit A, domain 3"/>
    <property type="match status" value="3"/>
</dbReference>
<feature type="domain" description="Alpha-D-phosphohexomutase alpha/beta/alpha" evidence="10">
    <location>
        <begin position="155"/>
        <end position="242"/>
    </location>
</feature>
<dbReference type="InterPro" id="IPR005843">
    <property type="entry name" value="A-D-PHexomutase_C"/>
</dbReference>
<evidence type="ECO:0000256" key="5">
    <source>
        <dbReference type="ARBA" id="ARBA00022842"/>
    </source>
</evidence>
<dbReference type="Pfam" id="PF02879">
    <property type="entry name" value="PGM_PMM_II"/>
    <property type="match status" value="1"/>
</dbReference>
<keyword evidence="5 7" id="KW-0460">Magnesium</keyword>
<evidence type="ECO:0000256" key="3">
    <source>
        <dbReference type="ARBA" id="ARBA00022553"/>
    </source>
</evidence>
<evidence type="ECO:0000256" key="1">
    <source>
        <dbReference type="ARBA" id="ARBA00001946"/>
    </source>
</evidence>
<dbReference type="OrthoDB" id="9806956at2"/>
<dbReference type="AlphaFoldDB" id="A0A1I4J1E2"/>
<dbReference type="RefSeq" id="WP_090934445.1">
    <property type="nucleotide sequence ID" value="NZ_FOTS01000010.1"/>
</dbReference>
<evidence type="ECO:0000259" key="10">
    <source>
        <dbReference type="Pfam" id="PF02879"/>
    </source>
</evidence>
<dbReference type="InterPro" id="IPR005845">
    <property type="entry name" value="A-D-PHexomutase_a/b/a-II"/>
</dbReference>
<dbReference type="InterPro" id="IPR005841">
    <property type="entry name" value="Alpha-D-phosphohexomutase_SF"/>
</dbReference>
<dbReference type="InterPro" id="IPR005844">
    <property type="entry name" value="A-D-PHexomutase_a/b/a-I"/>
</dbReference>
<dbReference type="STRING" id="1123291.SAMN04490355_101065"/>
<keyword evidence="3" id="KW-0597">Phosphoprotein</keyword>
<dbReference type="PANTHER" id="PTHR43771:SF2">
    <property type="entry name" value="PHOSPHOMANNOMUTASE_PHOSPHOGLUCOMUTASE"/>
    <property type="match status" value="1"/>
</dbReference>
<evidence type="ECO:0000313" key="12">
    <source>
        <dbReference type="EMBL" id="SFL59836.1"/>
    </source>
</evidence>
<evidence type="ECO:0000313" key="13">
    <source>
        <dbReference type="Proteomes" id="UP000199520"/>
    </source>
</evidence>
<gene>
    <name evidence="12" type="ORF">SAMN04490355_101065</name>
</gene>
<organism evidence="12 13">
    <name type="scientific">Pelosinus propionicus DSM 13327</name>
    <dbReference type="NCBI Taxonomy" id="1123291"/>
    <lineage>
        <taxon>Bacteria</taxon>
        <taxon>Bacillati</taxon>
        <taxon>Bacillota</taxon>
        <taxon>Negativicutes</taxon>
        <taxon>Selenomonadales</taxon>
        <taxon>Sporomusaceae</taxon>
        <taxon>Pelosinus</taxon>
    </lineage>
</organism>
<feature type="domain" description="Alpha-D-phosphohexomutase alpha/beta/alpha" evidence="9">
    <location>
        <begin position="2"/>
        <end position="127"/>
    </location>
</feature>
<comment type="similarity">
    <text evidence="2 7">Belongs to the phosphohexose mutase family.</text>
</comment>
<dbReference type="SUPFAM" id="SSF55957">
    <property type="entry name" value="Phosphoglucomutase, C-terminal domain"/>
    <property type="match status" value="1"/>
</dbReference>
<dbReference type="PANTHER" id="PTHR43771">
    <property type="entry name" value="PHOSPHOMANNOMUTASE"/>
    <property type="match status" value="1"/>
</dbReference>
<dbReference type="InterPro" id="IPR016055">
    <property type="entry name" value="A-D-PHexomutase_a/b/a-I/II/III"/>
</dbReference>
<dbReference type="Gene3D" id="3.30.310.50">
    <property type="entry name" value="Alpha-D-phosphohexomutase, C-terminal domain"/>
    <property type="match status" value="1"/>
</dbReference>
<evidence type="ECO:0000259" key="11">
    <source>
        <dbReference type="Pfam" id="PF02880"/>
    </source>
</evidence>
<keyword evidence="13" id="KW-1185">Reference proteome</keyword>
<evidence type="ECO:0000259" key="8">
    <source>
        <dbReference type="Pfam" id="PF00408"/>
    </source>
</evidence>